<keyword evidence="7" id="KW-0614">Plasmid</keyword>
<dbReference type="Proteomes" id="UP000006426">
    <property type="component" value="Plasmid pmppla107"/>
</dbReference>
<evidence type="ECO:0000256" key="6">
    <source>
        <dbReference type="SAM" id="MobiDB-lite"/>
    </source>
</evidence>
<comment type="subcellular location">
    <subcellularLocation>
        <location evidence="1">Cytoplasm</location>
        <location evidence="1">Nucleoid</location>
    </subcellularLocation>
</comment>
<evidence type="ECO:0000256" key="5">
    <source>
        <dbReference type="ARBA" id="ARBA00023172"/>
    </source>
</evidence>
<geneLocation type="plasmid" evidence="8">
    <name>pmppla107</name>
</geneLocation>
<name>A0AAD0M5R0_PSEAV</name>
<dbReference type="GO" id="GO:0006310">
    <property type="term" value="P:DNA recombination"/>
    <property type="evidence" value="ECO:0007669"/>
    <property type="project" value="UniProtKB-KW"/>
</dbReference>
<dbReference type="InterPro" id="IPR007476">
    <property type="entry name" value="RdgC"/>
</dbReference>
<proteinExistence type="inferred from homology"/>
<keyword evidence="4" id="KW-0963">Cytoplasm</keyword>
<dbReference type="GO" id="GO:0043590">
    <property type="term" value="C:bacterial nucleoid"/>
    <property type="evidence" value="ECO:0007669"/>
    <property type="project" value="TreeGrafter"/>
</dbReference>
<evidence type="ECO:0000256" key="3">
    <source>
        <dbReference type="ARBA" id="ARBA00022296"/>
    </source>
</evidence>
<dbReference type="EMBL" id="CP031226">
    <property type="protein sequence ID" value="AXH59391.1"/>
    <property type="molecule type" value="Genomic_DNA"/>
</dbReference>
<evidence type="ECO:0000313" key="8">
    <source>
        <dbReference type="Proteomes" id="UP000006426"/>
    </source>
</evidence>
<evidence type="ECO:0000313" key="7">
    <source>
        <dbReference type="EMBL" id="AXH59391.1"/>
    </source>
</evidence>
<gene>
    <name evidence="7" type="ORF">PLA107_029640</name>
</gene>
<reference evidence="7 8" key="1">
    <citation type="journal article" date="2011" name="PLoS Pathog.">
        <title>Dynamic evolution of pathogenicity revealed by sequencing and comparative genomics of 19 Pseudomonas syringae isolates.</title>
        <authorList>
            <person name="Baltrus D.A."/>
            <person name="Nishimura M.T."/>
            <person name="Romanchuk A."/>
            <person name="Chang J.H."/>
            <person name="Mukhtar M.S."/>
            <person name="Cherkis K."/>
            <person name="Roach J."/>
            <person name="Grant S.R."/>
            <person name="Jones C.D."/>
            <person name="Dangl J.L."/>
        </authorList>
    </citation>
    <scope>NUCLEOTIDE SEQUENCE [LARGE SCALE GENOMIC DNA]</scope>
    <source>
        <strain evidence="7 8">M301315</strain>
    </source>
</reference>
<accession>A0AAD0M5R0</accession>
<evidence type="ECO:0000256" key="2">
    <source>
        <dbReference type="ARBA" id="ARBA00008657"/>
    </source>
</evidence>
<feature type="region of interest" description="Disordered" evidence="6">
    <location>
        <begin position="296"/>
        <end position="315"/>
    </location>
</feature>
<dbReference type="GeneID" id="39473816"/>
<dbReference type="AlphaFoldDB" id="A0AAD0M5R0"/>
<keyword evidence="5" id="KW-0233">DNA recombination</keyword>
<organism evidence="7 8">
    <name type="scientific">Pseudomonas amygdali pv. lachrymans str. M301315</name>
    <dbReference type="NCBI Taxonomy" id="629260"/>
    <lineage>
        <taxon>Bacteria</taxon>
        <taxon>Pseudomonadati</taxon>
        <taxon>Pseudomonadota</taxon>
        <taxon>Gammaproteobacteria</taxon>
        <taxon>Pseudomonadales</taxon>
        <taxon>Pseudomonadaceae</taxon>
        <taxon>Pseudomonas</taxon>
        <taxon>Pseudomonas amygdali</taxon>
    </lineage>
</organism>
<dbReference type="RefSeq" id="WP_005742437.1">
    <property type="nucleotide sequence ID" value="NZ_CP031226.1"/>
</dbReference>
<protein>
    <recommendedName>
        <fullName evidence="3">Recombination-associated protein RdgC</fullName>
    </recommendedName>
</protein>
<comment type="similarity">
    <text evidence="2">Belongs to the RdgC family.</text>
</comment>
<evidence type="ECO:0000256" key="1">
    <source>
        <dbReference type="ARBA" id="ARBA00004453"/>
    </source>
</evidence>
<dbReference type="Pfam" id="PF04381">
    <property type="entry name" value="RdgC"/>
    <property type="match status" value="1"/>
</dbReference>
<evidence type="ECO:0000256" key="4">
    <source>
        <dbReference type="ARBA" id="ARBA00022490"/>
    </source>
</evidence>
<sequence length="315" mass="35010">MLFKNLNIYRMGQAVEAEALLSMLDANPFVPCTPSQERSAGFTEVVGLDTRIFSVGASHLFCLMVEEKKVPTGAIKTALNKEVQIREKKEGRRLKRDEKRAIQDEIKARLLVHFPPQAKETWAYVDNRNKLLVINSSSLKVSDAIASTLKGAMEEAILYPVKPQHETGARMTFWVSEESAVPEPFTLGEKCTIGEEEGTIRYKDRELVDPNLQDYLRKGLQVSELELSFDERSSFTLTNDFMIKAFALSDVAMSDLDTGSGEPLEILQADVVLMTDEVNKLLEGLLKVLGGEAQGDLGGEDHQVDEDAGIPPVDY</sequence>
<dbReference type="GO" id="GO:0000018">
    <property type="term" value="P:regulation of DNA recombination"/>
    <property type="evidence" value="ECO:0007669"/>
    <property type="project" value="TreeGrafter"/>
</dbReference>
<dbReference type="PANTHER" id="PTHR38103:SF1">
    <property type="entry name" value="RECOMBINATION-ASSOCIATED PROTEIN RDGC"/>
    <property type="match status" value="1"/>
</dbReference>
<dbReference type="GO" id="GO:0003690">
    <property type="term" value="F:double-stranded DNA binding"/>
    <property type="evidence" value="ECO:0007669"/>
    <property type="project" value="TreeGrafter"/>
</dbReference>
<dbReference type="PANTHER" id="PTHR38103">
    <property type="entry name" value="RECOMBINATION-ASSOCIATED PROTEIN RDGC"/>
    <property type="match status" value="1"/>
</dbReference>